<dbReference type="PANTHER" id="PTHR30203:SF30">
    <property type="entry name" value="OUTER MEMBRANE PROTEIN-RELATED"/>
    <property type="match status" value="1"/>
</dbReference>
<evidence type="ECO:0000256" key="3">
    <source>
        <dbReference type="SAM" id="Coils"/>
    </source>
</evidence>
<dbReference type="EMBL" id="FPJE01000005">
    <property type="protein sequence ID" value="SFW33941.1"/>
    <property type="molecule type" value="Genomic_DNA"/>
</dbReference>
<evidence type="ECO:0000256" key="1">
    <source>
        <dbReference type="ARBA" id="ARBA00007613"/>
    </source>
</evidence>
<dbReference type="NCBIfam" id="TIGR01845">
    <property type="entry name" value="outer_NodT"/>
    <property type="match status" value="1"/>
</dbReference>
<keyword evidence="5" id="KW-1185">Reference proteome</keyword>
<dbReference type="RefSeq" id="WP_072316476.1">
    <property type="nucleotide sequence ID" value="NZ_FPJE01000005.1"/>
</dbReference>
<evidence type="ECO:0000313" key="5">
    <source>
        <dbReference type="Proteomes" id="UP000182248"/>
    </source>
</evidence>
<dbReference type="GO" id="GO:0005886">
    <property type="term" value="C:plasma membrane"/>
    <property type="evidence" value="ECO:0007669"/>
    <property type="project" value="UniProtKB-SubCell"/>
</dbReference>
<keyword evidence="3" id="KW-0175">Coiled coil</keyword>
<dbReference type="SUPFAM" id="SSF56954">
    <property type="entry name" value="Outer membrane efflux proteins (OEP)"/>
    <property type="match status" value="1"/>
</dbReference>
<dbReference type="GO" id="GO:0015562">
    <property type="term" value="F:efflux transmembrane transporter activity"/>
    <property type="evidence" value="ECO:0007669"/>
    <property type="project" value="InterPro"/>
</dbReference>
<comment type="similarity">
    <text evidence="1 2">Belongs to the outer membrane factor (OMF) (TC 1.B.17) family.</text>
</comment>
<dbReference type="InterPro" id="IPR010131">
    <property type="entry name" value="MdtP/NodT-like"/>
</dbReference>
<feature type="coiled-coil region" evidence="3">
    <location>
        <begin position="403"/>
        <end position="437"/>
    </location>
</feature>
<dbReference type="Proteomes" id="UP000182248">
    <property type="component" value="Unassembled WGS sequence"/>
</dbReference>
<evidence type="ECO:0000313" key="4">
    <source>
        <dbReference type="EMBL" id="SFW33941.1"/>
    </source>
</evidence>
<organism evidence="4 5">
    <name type="scientific">Sinomicrobium oceani</name>
    <dbReference type="NCBI Taxonomy" id="1150368"/>
    <lineage>
        <taxon>Bacteria</taxon>
        <taxon>Pseudomonadati</taxon>
        <taxon>Bacteroidota</taxon>
        <taxon>Flavobacteriia</taxon>
        <taxon>Flavobacteriales</taxon>
        <taxon>Flavobacteriaceae</taxon>
        <taxon>Sinomicrobium</taxon>
    </lineage>
</organism>
<accession>A0A1K1NFA9</accession>
<dbReference type="STRING" id="1150368.SAMN02927921_01228"/>
<comment type="subcellular location">
    <subcellularLocation>
        <location evidence="2">Cell membrane</location>
        <topology evidence="2">Lipid-anchor</topology>
    </subcellularLocation>
</comment>
<name>A0A1K1NFA9_9FLAO</name>
<proteinExistence type="inferred from homology"/>
<keyword evidence="2" id="KW-1134">Transmembrane beta strand</keyword>
<dbReference type="InterPro" id="IPR003423">
    <property type="entry name" value="OMP_efflux"/>
</dbReference>
<reference evidence="4 5" key="1">
    <citation type="submission" date="2016-11" db="EMBL/GenBank/DDBJ databases">
        <authorList>
            <person name="Jaros S."/>
            <person name="Januszkiewicz K."/>
            <person name="Wedrychowicz H."/>
        </authorList>
    </citation>
    <scope>NUCLEOTIDE SEQUENCE [LARGE SCALE GENOMIC DNA]</scope>
    <source>
        <strain evidence="4 5">CGMCC 1.12145</strain>
    </source>
</reference>
<dbReference type="PANTHER" id="PTHR30203">
    <property type="entry name" value="OUTER MEMBRANE CATION EFFLUX PROTEIN"/>
    <property type="match status" value="1"/>
</dbReference>
<evidence type="ECO:0000256" key="2">
    <source>
        <dbReference type="RuleBase" id="RU362097"/>
    </source>
</evidence>
<keyword evidence="2" id="KW-0564">Palmitate</keyword>
<dbReference type="OrthoDB" id="9770517at2"/>
<gene>
    <name evidence="4" type="ORF">SAMN02927921_01228</name>
</gene>
<sequence>MFSKNIKRLGVVVFLLAAVTGCKVGDPYERPDFDVLPEEYHGSLSRLDSIATDSLDSIPMARMKWIEFFGDYDLVSLIDTALINNLDMQRAVQVLEMSRQDLLQARANFYPSLGGGPGYTRDYRGFYHNNYGSNRGRRIHGENPPRSLYTERLSYNIGVSTSWEIGLWGKLRWKKDAARAAYMQNEEFKKAVQTALVAEVASTYYELLRLKSELAVAKRNLSLNENTLKIVELQYDAGEATSLAVRQTKSQKLRFEALIPQIEREYALQENRLNALLGREPQPIEIRGHLDNAAFNGNYNTGVPMELLQNRPDVAASEYELIASNAEVGIAQALKYPTLTIDASMGLDSYQSNRLFSTPAESLFALINGAIFQPIFQQRKLKTNYKKALARRQMAQLDFKEKIIDAVREVSDAMITLDKLEEEYVLTKERLNTTQRGVTDAALLFRSGFANYLEVITAQSDALDSELGLIDIKMQILLANIELYRSLGGGWQ</sequence>
<protein>
    <submittedName>
        <fullName evidence="4">Efflux transporter, outer membrane factor (OMF) lipoprotein, NodT family</fullName>
    </submittedName>
</protein>
<dbReference type="Pfam" id="PF02321">
    <property type="entry name" value="OEP"/>
    <property type="match status" value="2"/>
</dbReference>
<keyword evidence="2" id="KW-0472">Membrane</keyword>
<dbReference type="PROSITE" id="PS51257">
    <property type="entry name" value="PROKAR_LIPOPROTEIN"/>
    <property type="match status" value="1"/>
</dbReference>
<keyword evidence="2" id="KW-0812">Transmembrane</keyword>
<keyword evidence="2 4" id="KW-0449">Lipoprotein</keyword>
<dbReference type="AlphaFoldDB" id="A0A1K1NFA9"/>
<dbReference type="Gene3D" id="2.20.200.10">
    <property type="entry name" value="Outer membrane efflux proteins (OEP)"/>
    <property type="match status" value="1"/>
</dbReference>
<dbReference type="Gene3D" id="1.20.1600.10">
    <property type="entry name" value="Outer membrane efflux proteins (OEP)"/>
    <property type="match status" value="1"/>
</dbReference>